<gene>
    <name evidence="1" type="ORF">Q4F19_08275</name>
</gene>
<protein>
    <recommendedName>
        <fullName evidence="3">ApeA N-terminal domain-containing protein</fullName>
    </recommendedName>
</protein>
<evidence type="ECO:0008006" key="3">
    <source>
        <dbReference type="Google" id="ProtNLM"/>
    </source>
</evidence>
<accession>A0ABT8Y9K4</accession>
<proteinExistence type="predicted"/>
<sequence length="428" mass="47961">MPILNPIRFHGTLSSPGAVASVDFDAGIDDDGNLTMVLDPITPARAATPFVPQGRPLDDQSIFTLVGTSDDGWRFSSETFHLSRWSRPEGRAEIEGSCGLAEFSRDARADHNDMRAWFFRKLATIHGIERQTPLGRLVFTGYREGADQAPQAILAIHANGSESQSWWDQSERFLIHLERVLSLACDVYLVPIYEQRVRDGVMTLRVVQRGRTSLPYMAPFDLLFMRQIFDCAVRSFEERPEAIERLDPAIRWMTAPVAYRESRLTNAMSALESIIARSNLPDLFVDDPAVFHELKKRVRKFLKADPDAPSAMGGKVGELNRRSLRDKLDFLLEDRGIHTADLPIGWLSANARNVIVHTGVAPDQGPEDARLLDHIVWAREIVTRIILDAIGFEGQYQSWLHRTAYLSFPGCRLMTDVAAEQAAAAANP</sequence>
<evidence type="ECO:0000313" key="2">
    <source>
        <dbReference type="Proteomes" id="UP001169764"/>
    </source>
</evidence>
<dbReference type="Proteomes" id="UP001169764">
    <property type="component" value="Unassembled WGS sequence"/>
</dbReference>
<dbReference type="EMBL" id="JAUOTP010000003">
    <property type="protein sequence ID" value="MDO6414374.1"/>
    <property type="molecule type" value="Genomic_DNA"/>
</dbReference>
<evidence type="ECO:0000313" key="1">
    <source>
        <dbReference type="EMBL" id="MDO6414374.1"/>
    </source>
</evidence>
<organism evidence="1 2">
    <name type="scientific">Sphingomonas natans</name>
    <dbReference type="NCBI Taxonomy" id="3063330"/>
    <lineage>
        <taxon>Bacteria</taxon>
        <taxon>Pseudomonadati</taxon>
        <taxon>Pseudomonadota</taxon>
        <taxon>Alphaproteobacteria</taxon>
        <taxon>Sphingomonadales</taxon>
        <taxon>Sphingomonadaceae</taxon>
        <taxon>Sphingomonas</taxon>
    </lineage>
</organism>
<keyword evidence="2" id="KW-1185">Reference proteome</keyword>
<reference evidence="1" key="1">
    <citation type="submission" date="2023-07" db="EMBL/GenBank/DDBJ databases">
        <authorList>
            <person name="Kim M."/>
        </authorList>
    </citation>
    <scope>NUCLEOTIDE SEQUENCE</scope>
    <source>
        <strain evidence="1">BIUV-7</strain>
    </source>
</reference>
<dbReference type="RefSeq" id="WP_303541488.1">
    <property type="nucleotide sequence ID" value="NZ_JAUOTP010000003.1"/>
</dbReference>
<name>A0ABT8Y9K4_9SPHN</name>
<comment type="caution">
    <text evidence="1">The sequence shown here is derived from an EMBL/GenBank/DDBJ whole genome shotgun (WGS) entry which is preliminary data.</text>
</comment>